<protein>
    <submittedName>
        <fullName evidence="1">Uncharacterized protein</fullName>
    </submittedName>
</protein>
<proteinExistence type="predicted"/>
<comment type="caution">
    <text evidence="1">The sequence shown here is derived from an EMBL/GenBank/DDBJ whole genome shotgun (WGS) entry which is preliminary data.</text>
</comment>
<evidence type="ECO:0000313" key="1">
    <source>
        <dbReference type="EMBL" id="KAJ7017109.1"/>
    </source>
</evidence>
<dbReference type="Proteomes" id="UP001218188">
    <property type="component" value="Unassembled WGS sequence"/>
</dbReference>
<name>A0AAD6WQE5_9AGAR</name>
<accession>A0AAD6WQE5</accession>
<gene>
    <name evidence="1" type="ORF">C8F04DRAFT_1244338</name>
</gene>
<evidence type="ECO:0000313" key="2">
    <source>
        <dbReference type="Proteomes" id="UP001218188"/>
    </source>
</evidence>
<keyword evidence="2" id="KW-1185">Reference proteome</keyword>
<organism evidence="1 2">
    <name type="scientific">Mycena alexandri</name>
    <dbReference type="NCBI Taxonomy" id="1745969"/>
    <lineage>
        <taxon>Eukaryota</taxon>
        <taxon>Fungi</taxon>
        <taxon>Dikarya</taxon>
        <taxon>Basidiomycota</taxon>
        <taxon>Agaricomycotina</taxon>
        <taxon>Agaricomycetes</taxon>
        <taxon>Agaricomycetidae</taxon>
        <taxon>Agaricales</taxon>
        <taxon>Marasmiineae</taxon>
        <taxon>Mycenaceae</taxon>
        <taxon>Mycena</taxon>
    </lineage>
</organism>
<dbReference type="AlphaFoldDB" id="A0AAD6WQE5"/>
<reference evidence="1" key="1">
    <citation type="submission" date="2023-03" db="EMBL/GenBank/DDBJ databases">
        <title>Massive genome expansion in bonnet fungi (Mycena s.s.) driven by repeated elements and novel gene families across ecological guilds.</title>
        <authorList>
            <consortium name="Lawrence Berkeley National Laboratory"/>
            <person name="Harder C.B."/>
            <person name="Miyauchi S."/>
            <person name="Viragh M."/>
            <person name="Kuo A."/>
            <person name="Thoen E."/>
            <person name="Andreopoulos B."/>
            <person name="Lu D."/>
            <person name="Skrede I."/>
            <person name="Drula E."/>
            <person name="Henrissat B."/>
            <person name="Morin E."/>
            <person name="Kohler A."/>
            <person name="Barry K."/>
            <person name="LaButti K."/>
            <person name="Morin E."/>
            <person name="Salamov A."/>
            <person name="Lipzen A."/>
            <person name="Mereny Z."/>
            <person name="Hegedus B."/>
            <person name="Baldrian P."/>
            <person name="Stursova M."/>
            <person name="Weitz H."/>
            <person name="Taylor A."/>
            <person name="Grigoriev I.V."/>
            <person name="Nagy L.G."/>
            <person name="Martin F."/>
            <person name="Kauserud H."/>
        </authorList>
    </citation>
    <scope>NUCLEOTIDE SEQUENCE</scope>
    <source>
        <strain evidence="1">CBHHK200</strain>
    </source>
</reference>
<dbReference type="EMBL" id="JARJCM010000431">
    <property type="protein sequence ID" value="KAJ7017109.1"/>
    <property type="molecule type" value="Genomic_DNA"/>
</dbReference>
<sequence length="239" mass="25774">MPRQIIVSFDALALRVPHSGRPLTRRMSQSGPLGGNLTSHCSRSAPRVQCLCCAGFVDVFPLPHITFVEAQTHPHAALGSNETHVDVIVPDGGVPLHITFVGRRAFDGLKLRIRAQHPNWLPSQCHRPPLVAVISRPPAPLNFNQSPKGFSDGRNYPVWVLRSDAQLQAIEGPTPDKGNVQGYSTIRNNDIHMGLIAAKGGMRVGLCLDKGDVREGKYIDKAGATKTLHTRRGAGAVGG</sequence>